<evidence type="ECO:0008006" key="3">
    <source>
        <dbReference type="Google" id="ProtNLM"/>
    </source>
</evidence>
<accession>A0ABS5BNM1</accession>
<dbReference type="Proteomes" id="UP000676565">
    <property type="component" value="Unassembled WGS sequence"/>
</dbReference>
<dbReference type="RefSeq" id="WP_210653372.1">
    <property type="nucleotide sequence ID" value="NZ_JAGKQQ010000001.1"/>
</dbReference>
<evidence type="ECO:0000313" key="1">
    <source>
        <dbReference type="EMBL" id="MBP3955283.1"/>
    </source>
</evidence>
<gene>
    <name evidence="1" type="ORF">J8F10_08315</name>
</gene>
<name>A0ABS5BNM1_9BACT</name>
<evidence type="ECO:0000313" key="2">
    <source>
        <dbReference type="Proteomes" id="UP000676565"/>
    </source>
</evidence>
<keyword evidence="2" id="KW-1185">Reference proteome</keyword>
<organism evidence="1 2">
    <name type="scientific">Gemmata palustris</name>
    <dbReference type="NCBI Taxonomy" id="2822762"/>
    <lineage>
        <taxon>Bacteria</taxon>
        <taxon>Pseudomonadati</taxon>
        <taxon>Planctomycetota</taxon>
        <taxon>Planctomycetia</taxon>
        <taxon>Gemmatales</taxon>
        <taxon>Gemmataceae</taxon>
        <taxon>Gemmata</taxon>
    </lineage>
</organism>
<sequence>MGVAVFIVAEPANQRFDLDVSGKALARSGLDSRKPGNGLRALDEFFSTSPDEAAAAYSEFLDGPPAPEGGFPPEQWFAAADGLATVRALLAYLAANPTDTRNTPAVLDDLHDFERILTVLDAAEVRWHLGIDY</sequence>
<reference evidence="1 2" key="1">
    <citation type="submission" date="2021-04" db="EMBL/GenBank/DDBJ databases">
        <authorList>
            <person name="Ivanova A."/>
        </authorList>
    </citation>
    <scope>NUCLEOTIDE SEQUENCE [LARGE SCALE GENOMIC DNA]</scope>
    <source>
        <strain evidence="1 2">G18</strain>
    </source>
</reference>
<proteinExistence type="predicted"/>
<protein>
    <recommendedName>
        <fullName evidence="3">Barstar (barnase inhibitor) domain-containing protein</fullName>
    </recommendedName>
</protein>
<dbReference type="EMBL" id="JAGKQQ010000001">
    <property type="protein sequence ID" value="MBP3955283.1"/>
    <property type="molecule type" value="Genomic_DNA"/>
</dbReference>
<comment type="caution">
    <text evidence="1">The sequence shown here is derived from an EMBL/GenBank/DDBJ whole genome shotgun (WGS) entry which is preliminary data.</text>
</comment>